<gene>
    <name evidence="1" type="ORF">Tcan_05040</name>
</gene>
<proteinExistence type="predicted"/>
<protein>
    <submittedName>
        <fullName evidence="1">Uncharacterized protein</fullName>
    </submittedName>
</protein>
<evidence type="ECO:0000313" key="1">
    <source>
        <dbReference type="EMBL" id="KHN77823.1"/>
    </source>
</evidence>
<accession>A0A0B2V8F0</accession>
<evidence type="ECO:0000313" key="2">
    <source>
        <dbReference type="Proteomes" id="UP000031036"/>
    </source>
</evidence>
<organism evidence="1 2">
    <name type="scientific">Toxocara canis</name>
    <name type="common">Canine roundworm</name>
    <dbReference type="NCBI Taxonomy" id="6265"/>
    <lineage>
        <taxon>Eukaryota</taxon>
        <taxon>Metazoa</taxon>
        <taxon>Ecdysozoa</taxon>
        <taxon>Nematoda</taxon>
        <taxon>Chromadorea</taxon>
        <taxon>Rhabditida</taxon>
        <taxon>Spirurina</taxon>
        <taxon>Ascaridomorpha</taxon>
        <taxon>Ascaridoidea</taxon>
        <taxon>Toxocaridae</taxon>
        <taxon>Toxocara</taxon>
    </lineage>
</organism>
<keyword evidence="2" id="KW-1185">Reference proteome</keyword>
<name>A0A0B2V8F0_TOXCA</name>
<reference evidence="1 2" key="1">
    <citation type="submission" date="2014-11" db="EMBL/GenBank/DDBJ databases">
        <title>Genetic blueprint of the zoonotic pathogen Toxocara canis.</title>
        <authorList>
            <person name="Zhu X.-Q."/>
            <person name="Korhonen P.K."/>
            <person name="Cai H."/>
            <person name="Young N.D."/>
            <person name="Nejsum P."/>
            <person name="von Samson-Himmelstjerna G."/>
            <person name="Boag P.R."/>
            <person name="Tan P."/>
            <person name="Li Q."/>
            <person name="Min J."/>
            <person name="Yang Y."/>
            <person name="Wang X."/>
            <person name="Fang X."/>
            <person name="Hall R.S."/>
            <person name="Hofmann A."/>
            <person name="Sternberg P.W."/>
            <person name="Jex A.R."/>
            <person name="Gasser R.B."/>
        </authorList>
    </citation>
    <scope>NUCLEOTIDE SEQUENCE [LARGE SCALE GENOMIC DNA]</scope>
    <source>
        <strain evidence="1">PN_DK_2014</strain>
    </source>
</reference>
<sequence>MCNTAQLFQQPALKASSLQRQFSTQPQRECTTLIMCIAQTTYNLHTTALDAEQNGYQLSHLTMNTGKNIAEAQVRAASTSFPIHPKDAAASQKENFISRSRLTDSHNIKAQIIGKHN</sequence>
<comment type="caution">
    <text evidence="1">The sequence shown here is derived from an EMBL/GenBank/DDBJ whole genome shotgun (WGS) entry which is preliminary data.</text>
</comment>
<dbReference type="EMBL" id="JPKZ01002217">
    <property type="protein sequence ID" value="KHN77823.1"/>
    <property type="molecule type" value="Genomic_DNA"/>
</dbReference>
<dbReference type="Proteomes" id="UP000031036">
    <property type="component" value="Unassembled WGS sequence"/>
</dbReference>
<dbReference type="AlphaFoldDB" id="A0A0B2V8F0"/>